<sequence>MELTLPRVRGRRLAAGGSLLTLALTGALTIAPGTASADGRGGHHPPPPTGPVVVATGLDNPRQLSFDDGDLYVAEAGTGGTEACQPGPEGGDICFGQTGAVTKVSRSGQRRILEGLPSAAAPDGSSATGPSDVLVRDGHYAVLMGLGADPAARTAPGAPSYAPLLGTLLGGSLRGNHAWAPRVLADVSAYEGRANPDGAQVDTNPVGLFRTRGGWVVADAGGNDVVRVNDSGRIATLGVFPTRLVPPPPFLPPGDIPMDAVPTSAVRGPDGALYVSQLTGFPFPAGGSNIWRLVRGEEPTVYATGLTNVTDLGWHGGSLYAVQLADDGLLAVPEGAPPSGSLLRVDPGGSHTVVADDLVAPYGVAFSWRHAYVSTCSVCPDGGQVVRVPLR</sequence>
<organism evidence="2 3">
    <name type="scientific">Nocardioides zeicaulis</name>
    <dbReference type="NCBI Taxonomy" id="1776857"/>
    <lineage>
        <taxon>Bacteria</taxon>
        <taxon>Bacillati</taxon>
        <taxon>Actinomycetota</taxon>
        <taxon>Actinomycetes</taxon>
        <taxon>Propionibacteriales</taxon>
        <taxon>Nocardioidaceae</taxon>
        <taxon>Nocardioides</taxon>
    </lineage>
</organism>
<evidence type="ECO:0000256" key="1">
    <source>
        <dbReference type="SAM" id="SignalP"/>
    </source>
</evidence>
<gene>
    <name evidence="2" type="ORF">ACFFJG_08875</name>
</gene>
<evidence type="ECO:0000313" key="3">
    <source>
        <dbReference type="Proteomes" id="UP001589698"/>
    </source>
</evidence>
<dbReference type="NCBIfam" id="NF033206">
    <property type="entry name" value="ScyE_fam"/>
    <property type="match status" value="1"/>
</dbReference>
<name>A0ABV6E108_9ACTN</name>
<feature type="chain" id="PRO_5046437355" evidence="1">
    <location>
        <begin position="38"/>
        <end position="391"/>
    </location>
</feature>
<dbReference type="RefSeq" id="WP_378518242.1">
    <property type="nucleotide sequence ID" value="NZ_CBCSDI010000002.1"/>
</dbReference>
<protein>
    <submittedName>
        <fullName evidence="2">ScyD/ScyE family protein</fullName>
    </submittedName>
</protein>
<dbReference type="SUPFAM" id="SSF63829">
    <property type="entry name" value="Calcium-dependent phosphotriesterase"/>
    <property type="match status" value="1"/>
</dbReference>
<keyword evidence="1" id="KW-0732">Signal</keyword>
<evidence type="ECO:0000313" key="2">
    <source>
        <dbReference type="EMBL" id="MFC0222593.1"/>
    </source>
</evidence>
<dbReference type="InterPro" id="IPR048031">
    <property type="entry name" value="ScyD/ScyE-like"/>
</dbReference>
<feature type="signal peptide" evidence="1">
    <location>
        <begin position="1"/>
        <end position="37"/>
    </location>
</feature>
<proteinExistence type="predicted"/>
<comment type="caution">
    <text evidence="2">The sequence shown here is derived from an EMBL/GenBank/DDBJ whole genome shotgun (WGS) entry which is preliminary data.</text>
</comment>
<reference evidence="2 3" key="1">
    <citation type="submission" date="2024-09" db="EMBL/GenBank/DDBJ databases">
        <authorList>
            <person name="Sun Q."/>
            <person name="Mori K."/>
        </authorList>
    </citation>
    <scope>NUCLEOTIDE SEQUENCE [LARGE SCALE GENOMIC DNA]</scope>
    <source>
        <strain evidence="2 3">CCM 8654</strain>
    </source>
</reference>
<dbReference type="EMBL" id="JBHLXH010000001">
    <property type="protein sequence ID" value="MFC0222593.1"/>
    <property type="molecule type" value="Genomic_DNA"/>
</dbReference>
<keyword evidence="3" id="KW-1185">Reference proteome</keyword>
<accession>A0ABV6E108</accession>
<dbReference type="Proteomes" id="UP001589698">
    <property type="component" value="Unassembled WGS sequence"/>
</dbReference>